<sequence length="96" mass="11142">MFAKSDKLFLRVNMSHEETEKLREWFSVVMSGKSPTVESCDIVLDLLEGLNSHAEFLSQFEPHEVTPPRWDLMSRNDLLLEQDILFMCGNLKSKPQ</sequence>
<reference evidence="1" key="1">
    <citation type="submission" date="2022-08" db="EMBL/GenBank/DDBJ databases">
        <authorList>
            <person name="Deng Y."/>
            <person name="Han X.-F."/>
            <person name="Zhang Y.-Q."/>
        </authorList>
    </citation>
    <scope>NUCLEOTIDE SEQUENCE</scope>
    <source>
        <strain evidence="1">CPCC 203386</strain>
    </source>
</reference>
<proteinExistence type="predicted"/>
<evidence type="ECO:0000313" key="2">
    <source>
        <dbReference type="Proteomes" id="UP001165586"/>
    </source>
</evidence>
<comment type="caution">
    <text evidence="1">The sequence shown here is derived from an EMBL/GenBank/DDBJ whole genome shotgun (WGS) entry which is preliminary data.</text>
</comment>
<protein>
    <submittedName>
        <fullName evidence="1">Uncharacterized protein</fullName>
    </submittedName>
</protein>
<dbReference type="Proteomes" id="UP001165586">
    <property type="component" value="Unassembled WGS sequence"/>
</dbReference>
<accession>A0ABT2HBL7</accession>
<dbReference type="RefSeq" id="WP_259543721.1">
    <property type="nucleotide sequence ID" value="NZ_JANLCJ010000627.1"/>
</dbReference>
<evidence type="ECO:0000313" key="1">
    <source>
        <dbReference type="EMBL" id="MCS5737353.1"/>
    </source>
</evidence>
<dbReference type="EMBL" id="JANLCJ010000627">
    <property type="protein sequence ID" value="MCS5737353.1"/>
    <property type="molecule type" value="Genomic_DNA"/>
</dbReference>
<name>A0ABT2HBL7_9MICO</name>
<organism evidence="1 2">
    <name type="scientific">Herbiconiux daphne</name>
    <dbReference type="NCBI Taxonomy" id="2970914"/>
    <lineage>
        <taxon>Bacteria</taxon>
        <taxon>Bacillati</taxon>
        <taxon>Actinomycetota</taxon>
        <taxon>Actinomycetes</taxon>
        <taxon>Micrococcales</taxon>
        <taxon>Microbacteriaceae</taxon>
        <taxon>Herbiconiux</taxon>
    </lineage>
</organism>
<keyword evidence="2" id="KW-1185">Reference proteome</keyword>
<gene>
    <name evidence="1" type="ORF">N1032_26840</name>
</gene>